<keyword evidence="3" id="KW-0732">Signal</keyword>
<accession>A0A8H6XAY7</accession>
<proteinExistence type="inferred from homology"/>
<keyword evidence="1" id="KW-0521">NADP</keyword>
<name>A0A8H6XAY7_9AGAR</name>
<dbReference type="Proteomes" id="UP000620124">
    <property type="component" value="Unassembled WGS sequence"/>
</dbReference>
<dbReference type="PANTHER" id="PTHR43364">
    <property type="entry name" value="NADH-SPECIFIC METHYLGLYOXAL REDUCTASE-RELATED"/>
    <property type="match status" value="1"/>
</dbReference>
<dbReference type="Pfam" id="PF00248">
    <property type="entry name" value="Aldo_ket_red"/>
    <property type="match status" value="1"/>
</dbReference>
<dbReference type="SUPFAM" id="SSF51430">
    <property type="entry name" value="NAD(P)-linked oxidoreductase"/>
    <property type="match status" value="1"/>
</dbReference>
<sequence>MWLSTKQSCPFSLLRLFLPLNLAASDSLLPVRGIHVSPLALGAMSIGDKWARFGMGAMDKESSFKLLDAYFDAGGNHIDTANAYQDGSSEEFIGEWVEARGYRDQVVIATKYTNLWRARDDTVKQKSLYMGNNTKSLKLSVESSLKKLRTTYIDILYVHYWDLHTSVEEMMDSLHHLVAAGTVLYLGISDSPAWFVVKANEFVVFQAPYSVTERDIEREIMPMCRHEGMALTLWNVLASGHIRTDAEEELRRSTGEKGRTILTSWERTEDEKKMCAALEVVAKEVGAKYITAVAIAYTLHKAPFVYPIIGGRKVEHLMANIEALDITLTKEQMAYIDGILPFDKGFPAKLLVQYGGPYPFLMTMNATYDRQPLLPPVAPASD</sequence>
<evidence type="ECO:0000256" key="2">
    <source>
        <dbReference type="ARBA" id="ARBA00038157"/>
    </source>
</evidence>
<reference evidence="5" key="1">
    <citation type="submission" date="2020-05" db="EMBL/GenBank/DDBJ databases">
        <title>Mycena genomes resolve the evolution of fungal bioluminescence.</title>
        <authorList>
            <person name="Tsai I.J."/>
        </authorList>
    </citation>
    <scope>NUCLEOTIDE SEQUENCE</scope>
    <source>
        <strain evidence="5">CCC161011</strain>
    </source>
</reference>
<organism evidence="5 6">
    <name type="scientific">Mycena venus</name>
    <dbReference type="NCBI Taxonomy" id="2733690"/>
    <lineage>
        <taxon>Eukaryota</taxon>
        <taxon>Fungi</taxon>
        <taxon>Dikarya</taxon>
        <taxon>Basidiomycota</taxon>
        <taxon>Agaricomycotina</taxon>
        <taxon>Agaricomycetes</taxon>
        <taxon>Agaricomycetidae</taxon>
        <taxon>Agaricales</taxon>
        <taxon>Marasmiineae</taxon>
        <taxon>Mycenaceae</taxon>
        <taxon>Mycena</taxon>
    </lineage>
</organism>
<comment type="similarity">
    <text evidence="2">Belongs to the aldo/keto reductase family. Aldo/keto reductase 2 subfamily.</text>
</comment>
<keyword evidence="6" id="KW-1185">Reference proteome</keyword>
<evidence type="ECO:0000313" key="6">
    <source>
        <dbReference type="Proteomes" id="UP000620124"/>
    </source>
</evidence>
<gene>
    <name evidence="5" type="ORF">MVEN_02014000</name>
</gene>
<dbReference type="InterPro" id="IPR023210">
    <property type="entry name" value="NADP_OxRdtase_dom"/>
</dbReference>
<dbReference type="EMBL" id="JACAZI010000021">
    <property type="protein sequence ID" value="KAF7337908.1"/>
    <property type="molecule type" value="Genomic_DNA"/>
</dbReference>
<dbReference type="Gene3D" id="3.20.20.100">
    <property type="entry name" value="NADP-dependent oxidoreductase domain"/>
    <property type="match status" value="1"/>
</dbReference>
<evidence type="ECO:0000313" key="5">
    <source>
        <dbReference type="EMBL" id="KAF7337908.1"/>
    </source>
</evidence>
<feature type="domain" description="NADP-dependent oxidoreductase" evidence="4">
    <location>
        <begin position="38"/>
        <end position="339"/>
    </location>
</feature>
<feature type="signal peptide" evidence="3">
    <location>
        <begin position="1"/>
        <end position="23"/>
    </location>
</feature>
<feature type="chain" id="PRO_5034740573" evidence="3">
    <location>
        <begin position="24"/>
        <end position="382"/>
    </location>
</feature>
<dbReference type="OrthoDB" id="48988at2759"/>
<evidence type="ECO:0000256" key="3">
    <source>
        <dbReference type="SAM" id="SignalP"/>
    </source>
</evidence>
<evidence type="ECO:0000256" key="1">
    <source>
        <dbReference type="ARBA" id="ARBA00022857"/>
    </source>
</evidence>
<protein>
    <submittedName>
        <fullName evidence="5">Aryl-alcohol dehydrogenase</fullName>
    </submittedName>
</protein>
<dbReference type="AlphaFoldDB" id="A0A8H6XAY7"/>
<dbReference type="InterPro" id="IPR050523">
    <property type="entry name" value="AKR_Detox_Biosynth"/>
</dbReference>
<dbReference type="PANTHER" id="PTHR43364:SF7">
    <property type="entry name" value="NADP-DEPENDENT OXIDOREDUCTASE DOMAIN-CONTAINING PROTEIN-RELATED"/>
    <property type="match status" value="1"/>
</dbReference>
<dbReference type="InterPro" id="IPR036812">
    <property type="entry name" value="NAD(P)_OxRdtase_dom_sf"/>
</dbReference>
<comment type="caution">
    <text evidence="5">The sequence shown here is derived from an EMBL/GenBank/DDBJ whole genome shotgun (WGS) entry which is preliminary data.</text>
</comment>
<evidence type="ECO:0000259" key="4">
    <source>
        <dbReference type="Pfam" id="PF00248"/>
    </source>
</evidence>